<accession>F4RGX6</accession>
<feature type="region of interest" description="Disordered" evidence="1">
    <location>
        <begin position="34"/>
        <end position="65"/>
    </location>
</feature>
<dbReference type="VEuPathDB" id="FungiDB:MELLADRAFT_77375"/>
<evidence type="ECO:0000313" key="2">
    <source>
        <dbReference type="EMBL" id="EGG08128.1"/>
    </source>
</evidence>
<reference evidence="3" key="1">
    <citation type="journal article" date="2011" name="Proc. Natl. Acad. Sci. U.S.A.">
        <title>Obligate biotrophy features unraveled by the genomic analysis of rust fungi.</title>
        <authorList>
            <person name="Duplessis S."/>
            <person name="Cuomo C.A."/>
            <person name="Lin Y.-C."/>
            <person name="Aerts A."/>
            <person name="Tisserant E."/>
            <person name="Veneault-Fourrey C."/>
            <person name="Joly D.L."/>
            <person name="Hacquard S."/>
            <person name="Amselem J."/>
            <person name="Cantarel B.L."/>
            <person name="Chiu R."/>
            <person name="Coutinho P.M."/>
            <person name="Feau N."/>
            <person name="Field M."/>
            <person name="Frey P."/>
            <person name="Gelhaye E."/>
            <person name="Goldberg J."/>
            <person name="Grabherr M.G."/>
            <person name="Kodira C.D."/>
            <person name="Kohler A."/>
            <person name="Kuees U."/>
            <person name="Lindquist E.A."/>
            <person name="Lucas S.M."/>
            <person name="Mago R."/>
            <person name="Mauceli E."/>
            <person name="Morin E."/>
            <person name="Murat C."/>
            <person name="Pangilinan J.L."/>
            <person name="Park R."/>
            <person name="Pearson M."/>
            <person name="Quesneville H."/>
            <person name="Rouhier N."/>
            <person name="Sakthikumar S."/>
            <person name="Salamov A.A."/>
            <person name="Schmutz J."/>
            <person name="Selles B."/>
            <person name="Shapiro H."/>
            <person name="Tanguay P."/>
            <person name="Tuskan G.A."/>
            <person name="Henrissat B."/>
            <person name="Van de Peer Y."/>
            <person name="Rouze P."/>
            <person name="Ellis J.G."/>
            <person name="Dodds P.N."/>
            <person name="Schein J.E."/>
            <person name="Zhong S."/>
            <person name="Hamelin R.C."/>
            <person name="Grigoriev I.V."/>
            <person name="Szabo L.J."/>
            <person name="Martin F."/>
        </authorList>
    </citation>
    <scope>NUCLEOTIDE SEQUENCE [LARGE SCALE GENOMIC DNA]</scope>
    <source>
        <strain evidence="3">98AG31 / pathotype 3-4-7</strain>
    </source>
</reference>
<keyword evidence="3" id="KW-1185">Reference proteome</keyword>
<dbReference type="RefSeq" id="XP_007408326.1">
    <property type="nucleotide sequence ID" value="XM_007408264.1"/>
</dbReference>
<organism evidence="3">
    <name type="scientific">Melampsora larici-populina (strain 98AG31 / pathotype 3-4-7)</name>
    <name type="common">Poplar leaf rust fungus</name>
    <dbReference type="NCBI Taxonomy" id="747676"/>
    <lineage>
        <taxon>Eukaryota</taxon>
        <taxon>Fungi</taxon>
        <taxon>Dikarya</taxon>
        <taxon>Basidiomycota</taxon>
        <taxon>Pucciniomycotina</taxon>
        <taxon>Pucciniomycetes</taxon>
        <taxon>Pucciniales</taxon>
        <taxon>Melampsoraceae</taxon>
        <taxon>Melampsora</taxon>
    </lineage>
</organism>
<dbReference type="InParanoid" id="F4RGX6"/>
<dbReference type="Proteomes" id="UP000001072">
    <property type="component" value="Unassembled WGS sequence"/>
</dbReference>
<protein>
    <submittedName>
        <fullName evidence="2">Uncharacterized protein</fullName>
    </submittedName>
</protein>
<gene>
    <name evidence="2" type="ORF">MELLADRAFT_77375</name>
</gene>
<dbReference type="KEGG" id="mlr:MELLADRAFT_77375"/>
<dbReference type="AlphaFoldDB" id="F4RGX6"/>
<feature type="non-terminal residue" evidence="2">
    <location>
        <position position="1"/>
    </location>
</feature>
<feature type="compositionally biased region" description="Polar residues" evidence="1">
    <location>
        <begin position="49"/>
        <end position="61"/>
    </location>
</feature>
<dbReference type="GeneID" id="18932940"/>
<dbReference type="EMBL" id="GL883101">
    <property type="protein sequence ID" value="EGG08128.1"/>
    <property type="molecule type" value="Genomic_DNA"/>
</dbReference>
<sequence length="157" mass="17960">SNLFFTGSKFTYQENQTLSSYYHQFEFEFYNHDQSTSTNQDDHEKKTQTENPIKNKTSNQPDPQPIQKFPINLDFSIPKDLNLLFIIWILLLLSKRSDSEPISVFEPSRTSLGLITTSFSLHSNLQSKDSSTYPSKSFADLESTGFTCLESSCASFD</sequence>
<name>F4RGX6_MELLP</name>
<dbReference type="HOGENOM" id="CLU_1682093_0_0_1"/>
<proteinExistence type="predicted"/>
<evidence type="ECO:0000256" key="1">
    <source>
        <dbReference type="SAM" id="MobiDB-lite"/>
    </source>
</evidence>
<evidence type="ECO:0000313" key="3">
    <source>
        <dbReference type="Proteomes" id="UP000001072"/>
    </source>
</evidence>